<feature type="domain" description="Threonylcarbamoyl-AMP synthase C-terminal" evidence="1">
    <location>
        <begin position="38"/>
        <end position="80"/>
    </location>
</feature>
<gene>
    <name evidence="2" type="ORF">E5163_16985</name>
</gene>
<evidence type="ECO:0000313" key="2">
    <source>
        <dbReference type="EMBL" id="TGY84637.1"/>
    </source>
</evidence>
<dbReference type="SUPFAM" id="SSF55821">
    <property type="entry name" value="YrdC/RibB"/>
    <property type="match status" value="1"/>
</dbReference>
<sequence>LGQAVALILDAGPCRGGLESTIVAVEGERAALLRPGGIARADIEAIAGRLEAPASIRGAPRSPGQLASHYAPKAKLRLISLRPEPGEGYLAFGPDAPDH</sequence>
<evidence type="ECO:0000259" key="1">
    <source>
        <dbReference type="Pfam" id="PF03481"/>
    </source>
</evidence>
<reference evidence="2 3" key="1">
    <citation type="journal article" date="2017" name="Int. J. Syst. Evol. Microbiol.">
        <title>Marinicauda algicola sp. nov., isolated from a marine red alga Rhodosorus marinus.</title>
        <authorList>
            <person name="Jeong S.E."/>
            <person name="Jeon S.H."/>
            <person name="Chun B.H."/>
            <person name="Kim D.W."/>
            <person name="Jeon C.O."/>
        </authorList>
    </citation>
    <scope>NUCLEOTIDE SEQUENCE [LARGE SCALE GENOMIC DNA]</scope>
    <source>
        <strain evidence="2 3">JCM 31718</strain>
    </source>
</reference>
<dbReference type="EMBL" id="SRXW01000123">
    <property type="protein sequence ID" value="TGY84637.1"/>
    <property type="molecule type" value="Genomic_DNA"/>
</dbReference>
<dbReference type="Proteomes" id="UP000308054">
    <property type="component" value="Unassembled WGS sequence"/>
</dbReference>
<proteinExistence type="predicted"/>
<dbReference type="Pfam" id="PF03481">
    <property type="entry name" value="Sua5_C"/>
    <property type="match status" value="1"/>
</dbReference>
<protein>
    <submittedName>
        <fullName evidence="2">Translation factor Sua5</fullName>
    </submittedName>
</protein>
<dbReference type="Gene3D" id="3.90.870.10">
    <property type="entry name" value="DHBP synthase"/>
    <property type="match status" value="1"/>
</dbReference>
<name>A0A4S2GPA9_9PROT</name>
<dbReference type="RefSeq" id="WP_277873791.1">
    <property type="nucleotide sequence ID" value="NZ_SRXW01000123.1"/>
</dbReference>
<keyword evidence="3" id="KW-1185">Reference proteome</keyword>
<evidence type="ECO:0000313" key="3">
    <source>
        <dbReference type="Proteomes" id="UP000308054"/>
    </source>
</evidence>
<accession>A0A4S2GPA9</accession>
<feature type="non-terminal residue" evidence="2">
    <location>
        <position position="1"/>
    </location>
</feature>
<dbReference type="InterPro" id="IPR005145">
    <property type="entry name" value="Sua5_C"/>
</dbReference>
<dbReference type="AlphaFoldDB" id="A0A4S2GPA9"/>
<feature type="non-terminal residue" evidence="2">
    <location>
        <position position="99"/>
    </location>
</feature>
<dbReference type="InterPro" id="IPR017945">
    <property type="entry name" value="DHBP_synth_RibB-like_a/b_dom"/>
</dbReference>
<comment type="caution">
    <text evidence="2">The sequence shown here is derived from an EMBL/GenBank/DDBJ whole genome shotgun (WGS) entry which is preliminary data.</text>
</comment>
<organism evidence="2 3">
    <name type="scientific">Marinicauda algicola</name>
    <dbReference type="NCBI Taxonomy" id="2029849"/>
    <lineage>
        <taxon>Bacteria</taxon>
        <taxon>Pseudomonadati</taxon>
        <taxon>Pseudomonadota</taxon>
        <taxon>Alphaproteobacteria</taxon>
        <taxon>Maricaulales</taxon>
        <taxon>Maricaulaceae</taxon>
        <taxon>Marinicauda</taxon>
    </lineage>
</organism>